<dbReference type="Gene3D" id="3.40.50.2300">
    <property type="match status" value="2"/>
</dbReference>
<name>A0A840I4P5_9PROT</name>
<organism evidence="6 7">
    <name type="scientific">Parvularcula dongshanensis</name>
    <dbReference type="NCBI Taxonomy" id="1173995"/>
    <lineage>
        <taxon>Bacteria</taxon>
        <taxon>Pseudomonadati</taxon>
        <taxon>Pseudomonadota</taxon>
        <taxon>Alphaproteobacteria</taxon>
        <taxon>Parvularculales</taxon>
        <taxon>Parvularculaceae</taxon>
        <taxon>Parvularcula</taxon>
    </lineage>
</organism>
<dbReference type="InterPro" id="IPR010982">
    <property type="entry name" value="Lambda_DNA-bd_dom_sf"/>
</dbReference>
<evidence type="ECO:0000256" key="4">
    <source>
        <dbReference type="SAM" id="MobiDB-lite"/>
    </source>
</evidence>
<keyword evidence="1" id="KW-0805">Transcription regulation</keyword>
<dbReference type="SMART" id="SM00354">
    <property type="entry name" value="HTH_LACI"/>
    <property type="match status" value="1"/>
</dbReference>
<dbReference type="AlphaFoldDB" id="A0A840I4P5"/>
<protein>
    <submittedName>
        <fullName evidence="6">LacI family transcriptional regulator</fullName>
    </submittedName>
</protein>
<sequence length="345" mass="36405">MADGQEGGRRPQATIREVAERAGVSQMTVSRVLNSPDLVKPETRARVQEAIEALRYRPNILARTLAGGRALFIGLLYDNPSHGYLSELLLGALERCRQAGHHLVVEDLSGDEAAKPSIIVNRARDGGLDGVIIIPPLSDDASVVRALREAGIACVLIAPSNPEHGDGAVSIDDAEAAASMTRYLIERGHERIGFISGPVGHSAGVIRQEGYRAALEAAGLPYEEAHVAKGAFTYRSGMMAAEHLLRTPVRPTAIFAGNDDMAAGAIAAAHRLGLKVPEDVSIAGFDDTAIASTVWPQLTTVRQPIAEMAARAVSILGREEGAEAQGPLPTSIIERASVGPPHVKA</sequence>
<evidence type="ECO:0000256" key="1">
    <source>
        <dbReference type="ARBA" id="ARBA00023015"/>
    </source>
</evidence>
<dbReference type="Pfam" id="PF00356">
    <property type="entry name" value="LacI"/>
    <property type="match status" value="1"/>
</dbReference>
<feature type="domain" description="HTH lacI-type" evidence="5">
    <location>
        <begin position="13"/>
        <end position="67"/>
    </location>
</feature>
<dbReference type="PANTHER" id="PTHR30146">
    <property type="entry name" value="LACI-RELATED TRANSCRIPTIONAL REPRESSOR"/>
    <property type="match status" value="1"/>
</dbReference>
<dbReference type="GO" id="GO:0003700">
    <property type="term" value="F:DNA-binding transcription factor activity"/>
    <property type="evidence" value="ECO:0007669"/>
    <property type="project" value="TreeGrafter"/>
</dbReference>
<dbReference type="PANTHER" id="PTHR30146:SF153">
    <property type="entry name" value="LACTOSE OPERON REPRESSOR"/>
    <property type="match status" value="1"/>
</dbReference>
<dbReference type="InterPro" id="IPR000843">
    <property type="entry name" value="HTH_LacI"/>
</dbReference>
<dbReference type="PROSITE" id="PS50932">
    <property type="entry name" value="HTH_LACI_2"/>
    <property type="match status" value="1"/>
</dbReference>
<dbReference type="InterPro" id="IPR046335">
    <property type="entry name" value="LacI/GalR-like_sensor"/>
</dbReference>
<evidence type="ECO:0000256" key="2">
    <source>
        <dbReference type="ARBA" id="ARBA00023125"/>
    </source>
</evidence>
<dbReference type="CDD" id="cd01392">
    <property type="entry name" value="HTH_LacI"/>
    <property type="match status" value="1"/>
</dbReference>
<dbReference type="PRINTS" id="PR00036">
    <property type="entry name" value="HTHLACI"/>
</dbReference>
<dbReference type="EMBL" id="JACHOB010000005">
    <property type="protein sequence ID" value="MBB4659936.1"/>
    <property type="molecule type" value="Genomic_DNA"/>
</dbReference>
<accession>A0A840I4P5</accession>
<dbReference type="RefSeq" id="WP_221401025.1">
    <property type="nucleotide sequence ID" value="NZ_JACHOB010000005.1"/>
</dbReference>
<dbReference type="PROSITE" id="PS00356">
    <property type="entry name" value="HTH_LACI_1"/>
    <property type="match status" value="1"/>
</dbReference>
<proteinExistence type="predicted"/>
<gene>
    <name evidence="6" type="ORF">GGQ59_002477</name>
</gene>
<evidence type="ECO:0000313" key="6">
    <source>
        <dbReference type="EMBL" id="MBB4659936.1"/>
    </source>
</evidence>
<dbReference type="CDD" id="cd01545">
    <property type="entry name" value="PBP1_SalR"/>
    <property type="match status" value="1"/>
</dbReference>
<feature type="region of interest" description="Disordered" evidence="4">
    <location>
        <begin position="324"/>
        <end position="345"/>
    </location>
</feature>
<keyword evidence="7" id="KW-1185">Reference proteome</keyword>
<dbReference type="Proteomes" id="UP000563524">
    <property type="component" value="Unassembled WGS sequence"/>
</dbReference>
<evidence type="ECO:0000259" key="5">
    <source>
        <dbReference type="PROSITE" id="PS50932"/>
    </source>
</evidence>
<evidence type="ECO:0000313" key="7">
    <source>
        <dbReference type="Proteomes" id="UP000563524"/>
    </source>
</evidence>
<comment type="caution">
    <text evidence="6">The sequence shown here is derived from an EMBL/GenBank/DDBJ whole genome shotgun (WGS) entry which is preliminary data.</text>
</comment>
<dbReference type="InterPro" id="IPR028082">
    <property type="entry name" value="Peripla_BP_I"/>
</dbReference>
<keyword evidence="3" id="KW-0804">Transcription</keyword>
<dbReference type="Gene3D" id="1.10.260.40">
    <property type="entry name" value="lambda repressor-like DNA-binding domains"/>
    <property type="match status" value="1"/>
</dbReference>
<dbReference type="SUPFAM" id="SSF53822">
    <property type="entry name" value="Periplasmic binding protein-like I"/>
    <property type="match status" value="1"/>
</dbReference>
<dbReference type="SUPFAM" id="SSF47413">
    <property type="entry name" value="lambda repressor-like DNA-binding domains"/>
    <property type="match status" value="1"/>
</dbReference>
<evidence type="ECO:0000256" key="3">
    <source>
        <dbReference type="ARBA" id="ARBA00023163"/>
    </source>
</evidence>
<keyword evidence="2" id="KW-0238">DNA-binding</keyword>
<reference evidence="6 7" key="1">
    <citation type="submission" date="2020-08" db="EMBL/GenBank/DDBJ databases">
        <title>Genomic Encyclopedia of Type Strains, Phase IV (KMG-IV): sequencing the most valuable type-strain genomes for metagenomic binning, comparative biology and taxonomic classification.</title>
        <authorList>
            <person name="Goeker M."/>
        </authorList>
    </citation>
    <scope>NUCLEOTIDE SEQUENCE [LARGE SCALE GENOMIC DNA]</scope>
    <source>
        <strain evidence="6 7">DSM 102850</strain>
    </source>
</reference>
<dbReference type="GO" id="GO:0000976">
    <property type="term" value="F:transcription cis-regulatory region binding"/>
    <property type="evidence" value="ECO:0007669"/>
    <property type="project" value="TreeGrafter"/>
</dbReference>
<dbReference type="Pfam" id="PF13377">
    <property type="entry name" value="Peripla_BP_3"/>
    <property type="match status" value="1"/>
</dbReference>